<evidence type="ECO:0000313" key="2">
    <source>
        <dbReference type="Proteomes" id="UP000199417"/>
    </source>
</evidence>
<name>A0A1G6X360_9NOCA</name>
<dbReference type="RefSeq" id="WP_072845829.1">
    <property type="nucleotide sequence ID" value="NZ_FNAB01000006.1"/>
</dbReference>
<dbReference type="EMBL" id="FNAB01000006">
    <property type="protein sequence ID" value="SDD71715.1"/>
    <property type="molecule type" value="Genomic_DNA"/>
</dbReference>
<dbReference type="STRING" id="168276.SAMN05444580_10650"/>
<protein>
    <submittedName>
        <fullName evidence="1">Uncharacterized protein</fullName>
    </submittedName>
</protein>
<keyword evidence="2" id="KW-1185">Reference proteome</keyword>
<evidence type="ECO:0000313" key="1">
    <source>
        <dbReference type="EMBL" id="SDD71715.1"/>
    </source>
</evidence>
<reference evidence="1 2" key="1">
    <citation type="submission" date="2016-10" db="EMBL/GenBank/DDBJ databases">
        <authorList>
            <person name="de Groot N.N."/>
        </authorList>
    </citation>
    <scope>NUCLEOTIDE SEQUENCE [LARGE SCALE GENOMIC DNA]</scope>
    <source>
        <strain evidence="1 2">JCM 11308</strain>
    </source>
</reference>
<gene>
    <name evidence="1" type="ORF">SAMN05444580_10650</name>
</gene>
<accession>A0A1G6X360</accession>
<dbReference type="Proteomes" id="UP000199417">
    <property type="component" value="Unassembled WGS sequence"/>
</dbReference>
<dbReference type="AlphaFoldDB" id="A0A1G6X360"/>
<sequence>MAAHHLSTVEDLRDAFDYLVAEIRLRQPPPFDPNDPANVHTLHVTLAMIAIDPLDLTESLRAARLVSRAAQGIVAKPPTSIPVEVIAPYSIAVIFSQAALTGSGFTAAMVRDLFAQVGVMTLFFSTN</sequence>
<organism evidence="1 2">
    <name type="scientific">Rhodococcus tukisamuensis</name>
    <dbReference type="NCBI Taxonomy" id="168276"/>
    <lineage>
        <taxon>Bacteria</taxon>
        <taxon>Bacillati</taxon>
        <taxon>Actinomycetota</taxon>
        <taxon>Actinomycetes</taxon>
        <taxon>Mycobacteriales</taxon>
        <taxon>Nocardiaceae</taxon>
        <taxon>Rhodococcus</taxon>
    </lineage>
</organism>
<proteinExistence type="predicted"/>